<dbReference type="Pfam" id="PF01266">
    <property type="entry name" value="DAO"/>
    <property type="match status" value="1"/>
</dbReference>
<comment type="caution">
    <text evidence="10">The sequence shown here is derived from an EMBL/GenBank/DDBJ whole genome shotgun (WGS) entry which is preliminary data.</text>
</comment>
<dbReference type="PANTHER" id="PTHR11530">
    <property type="entry name" value="D-AMINO ACID OXIDASE"/>
    <property type="match status" value="1"/>
</dbReference>
<sequence length="317" mass="33672">MSERVVVVGAGVIGLTCAVRLLERGHDVAVVARDLPQETTSAVAAALWYPHRAYPFERVTAWGATTYAALTDLADRPGTGVTLRRGTEVLRRTGPRPWWADAVPELARATALPAGYADGWTFVAPVVEMPVHLDWLRSRVDELGGTLTRMALSALPSAGTVVDASGLGGRLLGDDGSVQPVRGQVAYVEQVGLDEWWLDAGADGPGPTYVVPREHDIVVGGTQDEGVWDRSFDPAAGKEMLARARELVPAIRRAQVLGTRVGLRPARPQVRLEAEERDGRRVVHCYGHGGAGVTLSWGCADEVADLVSGSGPTPPAG</sequence>
<organism evidence="10 11">
    <name type="scientific">Nocardioides marmoribigeumensis</name>
    <dbReference type="NCBI Taxonomy" id="433649"/>
    <lineage>
        <taxon>Bacteria</taxon>
        <taxon>Bacillati</taxon>
        <taxon>Actinomycetota</taxon>
        <taxon>Actinomycetes</taxon>
        <taxon>Propionibacteriales</taxon>
        <taxon>Nocardioidaceae</taxon>
        <taxon>Nocardioides</taxon>
    </lineage>
</organism>
<evidence type="ECO:0000256" key="7">
    <source>
        <dbReference type="ARBA" id="ARBA00039751"/>
    </source>
</evidence>
<dbReference type="SUPFAM" id="SSF51971">
    <property type="entry name" value="Nucleotide-binding domain"/>
    <property type="match status" value="1"/>
</dbReference>
<evidence type="ECO:0000313" key="10">
    <source>
        <dbReference type="EMBL" id="MDR7363628.1"/>
    </source>
</evidence>
<evidence type="ECO:0000256" key="4">
    <source>
        <dbReference type="ARBA" id="ARBA00022827"/>
    </source>
</evidence>
<dbReference type="PIRSF" id="PIRSF000189">
    <property type="entry name" value="D-aa_oxidase"/>
    <property type="match status" value="1"/>
</dbReference>
<evidence type="ECO:0000256" key="2">
    <source>
        <dbReference type="ARBA" id="ARBA00006730"/>
    </source>
</evidence>
<dbReference type="EMBL" id="JAVDYG010000001">
    <property type="protein sequence ID" value="MDR7363628.1"/>
    <property type="molecule type" value="Genomic_DNA"/>
</dbReference>
<keyword evidence="3" id="KW-0285">Flavoprotein</keyword>
<accession>A0ABU2BYZ4</accession>
<reference evidence="10 11" key="1">
    <citation type="submission" date="2023-07" db="EMBL/GenBank/DDBJ databases">
        <title>Sequencing the genomes of 1000 actinobacteria strains.</title>
        <authorList>
            <person name="Klenk H.-P."/>
        </authorList>
    </citation>
    <scope>NUCLEOTIDE SEQUENCE [LARGE SCALE GENOMIC DNA]</scope>
    <source>
        <strain evidence="10 11">DSM 19426</strain>
    </source>
</reference>
<gene>
    <name evidence="10" type="ORF">J2S63_003181</name>
</gene>
<keyword evidence="4" id="KW-0274">FAD</keyword>
<dbReference type="GO" id="GO:0003884">
    <property type="term" value="F:D-amino-acid oxidase activity"/>
    <property type="evidence" value="ECO:0007669"/>
    <property type="project" value="UniProtKB-EC"/>
</dbReference>
<protein>
    <recommendedName>
        <fullName evidence="7">D-amino-acid oxidase</fullName>
        <ecNumber evidence="6">1.4.3.3</ecNumber>
    </recommendedName>
</protein>
<dbReference type="InterPro" id="IPR006076">
    <property type="entry name" value="FAD-dep_OxRdtase"/>
</dbReference>
<keyword evidence="11" id="KW-1185">Reference proteome</keyword>
<feature type="domain" description="FAD dependent oxidoreductase" evidence="9">
    <location>
        <begin position="4"/>
        <end position="306"/>
    </location>
</feature>
<dbReference type="EC" id="1.4.3.3" evidence="6"/>
<evidence type="ECO:0000256" key="8">
    <source>
        <dbReference type="ARBA" id="ARBA00049547"/>
    </source>
</evidence>
<comment type="cofactor">
    <cofactor evidence="1">
        <name>FAD</name>
        <dbReference type="ChEBI" id="CHEBI:57692"/>
    </cofactor>
</comment>
<comment type="similarity">
    <text evidence="2">Belongs to the DAMOX/DASOX family.</text>
</comment>
<evidence type="ECO:0000256" key="1">
    <source>
        <dbReference type="ARBA" id="ARBA00001974"/>
    </source>
</evidence>
<name>A0ABU2BYZ4_9ACTN</name>
<comment type="catalytic activity">
    <reaction evidence="8">
        <text>a D-alpha-amino acid + O2 + H2O = a 2-oxocarboxylate + H2O2 + NH4(+)</text>
        <dbReference type="Rhea" id="RHEA:21816"/>
        <dbReference type="ChEBI" id="CHEBI:15377"/>
        <dbReference type="ChEBI" id="CHEBI:15379"/>
        <dbReference type="ChEBI" id="CHEBI:16240"/>
        <dbReference type="ChEBI" id="CHEBI:28938"/>
        <dbReference type="ChEBI" id="CHEBI:35179"/>
        <dbReference type="ChEBI" id="CHEBI:59871"/>
        <dbReference type="EC" id="1.4.3.3"/>
    </reaction>
    <physiologicalReaction direction="left-to-right" evidence="8">
        <dbReference type="Rhea" id="RHEA:21817"/>
    </physiologicalReaction>
</comment>
<evidence type="ECO:0000313" key="11">
    <source>
        <dbReference type="Proteomes" id="UP001183648"/>
    </source>
</evidence>
<dbReference type="InterPro" id="IPR023209">
    <property type="entry name" value="DAO"/>
</dbReference>
<dbReference type="RefSeq" id="WP_310304240.1">
    <property type="nucleotide sequence ID" value="NZ_BAAAPS010000003.1"/>
</dbReference>
<keyword evidence="5 10" id="KW-0560">Oxidoreductase</keyword>
<dbReference type="SUPFAM" id="SSF54373">
    <property type="entry name" value="FAD-linked reductases, C-terminal domain"/>
    <property type="match status" value="1"/>
</dbReference>
<evidence type="ECO:0000256" key="6">
    <source>
        <dbReference type="ARBA" id="ARBA00039101"/>
    </source>
</evidence>
<evidence type="ECO:0000256" key="5">
    <source>
        <dbReference type="ARBA" id="ARBA00023002"/>
    </source>
</evidence>
<dbReference type="Proteomes" id="UP001183648">
    <property type="component" value="Unassembled WGS sequence"/>
</dbReference>
<proteinExistence type="inferred from homology"/>
<evidence type="ECO:0000259" key="9">
    <source>
        <dbReference type="Pfam" id="PF01266"/>
    </source>
</evidence>
<dbReference type="Gene3D" id="3.30.9.10">
    <property type="entry name" value="D-Amino Acid Oxidase, subunit A, domain 2"/>
    <property type="match status" value="1"/>
</dbReference>
<dbReference type="PANTHER" id="PTHR11530:SF11">
    <property type="entry name" value="D-ASPARTATE OXIDASE"/>
    <property type="match status" value="1"/>
</dbReference>
<evidence type="ECO:0000256" key="3">
    <source>
        <dbReference type="ARBA" id="ARBA00022630"/>
    </source>
</evidence>
<dbReference type="Gene3D" id="3.40.50.720">
    <property type="entry name" value="NAD(P)-binding Rossmann-like Domain"/>
    <property type="match status" value="1"/>
</dbReference>